<accession>D5WX11</accession>
<proteinExistence type="predicted"/>
<feature type="transmembrane region" description="Helical" evidence="2">
    <location>
        <begin position="99"/>
        <end position="120"/>
    </location>
</feature>
<protein>
    <submittedName>
        <fullName evidence="3">Uncharacterized protein</fullName>
    </submittedName>
</protein>
<evidence type="ECO:0000256" key="1">
    <source>
        <dbReference type="SAM" id="MobiDB-lite"/>
    </source>
</evidence>
<dbReference type="STRING" id="562970.Btus_3181"/>
<dbReference type="AlphaFoldDB" id="D5WX11"/>
<reference evidence="3 4" key="1">
    <citation type="journal article" date="2011" name="Stand. Genomic Sci.">
        <title>Complete genome sequence of the thermophilic, hydrogen-oxidizing Bacillus tusciae type strain (T2) and reclassification in the new genus, Kyrpidia gen. nov. as Kyrpidia tusciae comb. nov. and emendation of the family Alicyclobacillaceae da Costa and Rainey, 2010.</title>
        <authorList>
            <person name="Klenk H.P."/>
            <person name="Lapidus A."/>
            <person name="Chertkov O."/>
            <person name="Copeland A."/>
            <person name="Del Rio T.G."/>
            <person name="Nolan M."/>
            <person name="Lucas S."/>
            <person name="Chen F."/>
            <person name="Tice H."/>
            <person name="Cheng J.F."/>
            <person name="Han C."/>
            <person name="Bruce D."/>
            <person name="Goodwin L."/>
            <person name="Pitluck S."/>
            <person name="Pati A."/>
            <person name="Ivanova N."/>
            <person name="Mavromatis K."/>
            <person name="Daum C."/>
            <person name="Chen A."/>
            <person name="Palaniappan K."/>
            <person name="Chang Y.J."/>
            <person name="Land M."/>
            <person name="Hauser L."/>
            <person name="Jeffries C.D."/>
            <person name="Detter J.C."/>
            <person name="Rohde M."/>
            <person name="Abt B."/>
            <person name="Pukall R."/>
            <person name="Goker M."/>
            <person name="Bristow J."/>
            <person name="Markowitz V."/>
            <person name="Hugenholtz P."/>
            <person name="Eisen J.A."/>
        </authorList>
    </citation>
    <scope>NUCLEOTIDE SEQUENCE [LARGE SCALE GENOMIC DNA]</scope>
    <source>
        <strain evidence="3 4">DSM 2912</strain>
    </source>
</reference>
<evidence type="ECO:0000256" key="2">
    <source>
        <dbReference type="SAM" id="Phobius"/>
    </source>
</evidence>
<organism evidence="3 4">
    <name type="scientific">Kyrpidia tusciae (strain DSM 2912 / NBRC 15312 / T2)</name>
    <name type="common">Bacillus tusciae</name>
    <dbReference type="NCBI Taxonomy" id="562970"/>
    <lineage>
        <taxon>Bacteria</taxon>
        <taxon>Bacillati</taxon>
        <taxon>Bacillota</taxon>
        <taxon>Bacilli</taxon>
        <taxon>Bacillales</taxon>
        <taxon>Alicyclobacillaceae</taxon>
        <taxon>Kyrpidia</taxon>
    </lineage>
</organism>
<dbReference type="Proteomes" id="UP000002368">
    <property type="component" value="Chromosome"/>
</dbReference>
<dbReference type="HOGENOM" id="CLU_1893478_0_0_9"/>
<feature type="region of interest" description="Disordered" evidence="1">
    <location>
        <begin position="72"/>
        <end position="92"/>
    </location>
</feature>
<keyword evidence="4" id="KW-1185">Reference proteome</keyword>
<keyword evidence="2" id="KW-1133">Transmembrane helix</keyword>
<evidence type="ECO:0000313" key="4">
    <source>
        <dbReference type="Proteomes" id="UP000002368"/>
    </source>
</evidence>
<keyword evidence="2" id="KW-0472">Membrane</keyword>
<evidence type="ECO:0000313" key="3">
    <source>
        <dbReference type="EMBL" id="ADG07792.1"/>
    </source>
</evidence>
<dbReference type="KEGG" id="bts:Btus_3181"/>
<keyword evidence="2" id="KW-0812">Transmembrane</keyword>
<name>D5WX11_KYRT2</name>
<gene>
    <name evidence="3" type="ordered locus">Btus_3181</name>
</gene>
<dbReference type="EMBL" id="CP002017">
    <property type="protein sequence ID" value="ADG07792.1"/>
    <property type="molecule type" value="Genomic_DNA"/>
</dbReference>
<sequence length="134" mass="14946">MGRRKPMDRAQHIYPLCSPFAKQGDRFVRPDWKVEGPTSTWPCRAGENDVLLRPMFRATIKMHKIRPSVLLTPMAAQEPSQGAAPRTRKDRDPLAQGRSFLLVLMIATTSTAKLIAIMSASKTLIATSPPFSQE</sequence>